<dbReference type="InterPro" id="IPR031127">
    <property type="entry name" value="E3_UB_ligase_RBR"/>
</dbReference>
<dbReference type="InterPro" id="IPR013083">
    <property type="entry name" value="Znf_RING/FYVE/PHD"/>
</dbReference>
<sequence length="510" mass="59782">MATNKQQQQEELLILKSILGDAIVDLDNDNIQFEIDVEFQLVTPFYLNLIHDSNQLSTLIQNLPPLILTIHFHDEYPSSQDSPTFVLSSCYLSREFLQKMCQKLDEVWEQNLGQPIVYQWIECLKEEFSLIHELCLSNQDVYERDDSDDEPRAMSNYQSNQAPRVYEQLIEYNQIKEFEKFLHGYHECSICMSSSIPGRDMIRLYKCNHVFCRNCLHDYAQIYINAGSVEWLYCPDSQCHSALLPTEIKLIVKDDQLYHKYERLLLQKTLEQMQDIVWCPRCQHPVLTGNEKDNLALCDQCRFAFCKKCKKTYHSQTLCGHELELAELKQKRRKLRNQMMDLNMVPDDEEELIREFLAIARIENSTRLCPNPLCQVPIEKNLGCDHMYCIRCRRPFNWSDAQDQTTGTKVLFEKYESNIEKMRKVLENEKSNREDNDEDLLLQESTIGTLMMKRMKKCPNTKCGKICIKNGNNNYLICGHCKRSFCFSCGNSVINPKQHFGVKCKIQSTV</sequence>
<dbReference type="OrthoDB" id="1431934at2759"/>
<dbReference type="SMART" id="SM00184">
    <property type="entry name" value="RING"/>
    <property type="match status" value="1"/>
</dbReference>
<dbReference type="CDD" id="cd23821">
    <property type="entry name" value="RWD_IMPACT"/>
    <property type="match status" value="1"/>
</dbReference>
<evidence type="ECO:0000256" key="9">
    <source>
        <dbReference type="PROSITE-ProRule" id="PRU00175"/>
    </source>
</evidence>
<dbReference type="PROSITE" id="PS50089">
    <property type="entry name" value="ZF_RING_2"/>
    <property type="match status" value="1"/>
</dbReference>
<dbReference type="GO" id="GO:0016567">
    <property type="term" value="P:protein ubiquitination"/>
    <property type="evidence" value="ECO:0007669"/>
    <property type="project" value="InterPro"/>
</dbReference>
<evidence type="ECO:0000256" key="10">
    <source>
        <dbReference type="SAM" id="Coils"/>
    </source>
</evidence>
<dbReference type="SUPFAM" id="SSF57850">
    <property type="entry name" value="RING/U-box"/>
    <property type="match status" value="4"/>
</dbReference>
<protein>
    <recommendedName>
        <fullName evidence="2">RBR-type E3 ubiquitin transferase</fullName>
        <ecNumber evidence="2">2.3.2.31</ecNumber>
    </recommendedName>
</protein>
<dbReference type="Gene3D" id="3.10.110.10">
    <property type="entry name" value="Ubiquitin Conjugating Enzyme"/>
    <property type="match status" value="1"/>
</dbReference>
<dbReference type="InterPro" id="IPR002867">
    <property type="entry name" value="IBR_dom"/>
</dbReference>
<evidence type="ECO:0000256" key="1">
    <source>
        <dbReference type="ARBA" id="ARBA00001798"/>
    </source>
</evidence>
<dbReference type="PROSITE" id="PS51873">
    <property type="entry name" value="TRIAD"/>
    <property type="match status" value="1"/>
</dbReference>
<dbReference type="PANTHER" id="PTHR11685">
    <property type="entry name" value="RBR FAMILY RING FINGER AND IBR DOMAIN-CONTAINING"/>
    <property type="match status" value="1"/>
</dbReference>
<dbReference type="SMART" id="SM00647">
    <property type="entry name" value="IBR"/>
    <property type="match status" value="2"/>
</dbReference>
<dbReference type="Pfam" id="PF05773">
    <property type="entry name" value="RWD"/>
    <property type="match status" value="1"/>
</dbReference>
<dbReference type="EMBL" id="CAJNOW010016970">
    <property type="protein sequence ID" value="CAF1653657.1"/>
    <property type="molecule type" value="Genomic_DNA"/>
</dbReference>
<keyword evidence="3" id="KW-0808">Transferase</keyword>
<keyword evidence="10" id="KW-0175">Coiled coil</keyword>
<dbReference type="EC" id="2.3.2.31" evidence="2"/>
<feature type="domain" description="RING-type" evidence="13">
    <location>
        <begin position="184"/>
        <end position="421"/>
    </location>
</feature>
<evidence type="ECO:0000256" key="3">
    <source>
        <dbReference type="ARBA" id="ARBA00022679"/>
    </source>
</evidence>
<reference evidence="14" key="1">
    <citation type="submission" date="2021-02" db="EMBL/GenBank/DDBJ databases">
        <authorList>
            <person name="Nowell W R."/>
        </authorList>
    </citation>
    <scope>NUCLEOTIDE SEQUENCE</scope>
</reference>
<dbReference type="Pfam" id="PF01485">
    <property type="entry name" value="IBR"/>
    <property type="match status" value="2"/>
</dbReference>
<proteinExistence type="predicted"/>
<dbReference type="InterPro" id="IPR016135">
    <property type="entry name" value="UBQ-conjugating_enzyme/RWD"/>
</dbReference>
<feature type="domain" description="RING-type" evidence="11">
    <location>
        <begin position="188"/>
        <end position="235"/>
    </location>
</feature>
<dbReference type="GO" id="GO:0008270">
    <property type="term" value="F:zinc ion binding"/>
    <property type="evidence" value="ECO:0007669"/>
    <property type="project" value="UniProtKB-KW"/>
</dbReference>
<dbReference type="CDD" id="cd20341">
    <property type="entry name" value="BRcat_RBR_RNF14"/>
    <property type="match status" value="1"/>
</dbReference>
<evidence type="ECO:0000256" key="5">
    <source>
        <dbReference type="ARBA" id="ARBA00022737"/>
    </source>
</evidence>
<keyword evidence="8" id="KW-0862">Zinc</keyword>
<dbReference type="Proteomes" id="UP000676336">
    <property type="component" value="Unassembled WGS sequence"/>
</dbReference>
<dbReference type="FunFam" id="3.30.40.10:FF:000137">
    <property type="entry name" value="RanBP-type and C3HC4-type zinc finger-containing protein 1"/>
    <property type="match status" value="1"/>
</dbReference>
<keyword evidence="5" id="KW-0677">Repeat</keyword>
<dbReference type="Gene3D" id="2.20.25.20">
    <property type="match status" value="1"/>
</dbReference>
<feature type="coiled-coil region" evidence="10">
    <location>
        <begin position="412"/>
        <end position="439"/>
    </location>
</feature>
<dbReference type="Proteomes" id="UP000663824">
    <property type="component" value="Unassembled WGS sequence"/>
</dbReference>
<evidence type="ECO:0000256" key="6">
    <source>
        <dbReference type="ARBA" id="ARBA00022771"/>
    </source>
</evidence>
<evidence type="ECO:0000313" key="17">
    <source>
        <dbReference type="EMBL" id="CAF4195123.1"/>
    </source>
</evidence>
<evidence type="ECO:0000313" key="15">
    <source>
        <dbReference type="EMBL" id="CAF1653657.1"/>
    </source>
</evidence>
<dbReference type="SUPFAM" id="SSF54495">
    <property type="entry name" value="UBC-like"/>
    <property type="match status" value="1"/>
</dbReference>
<dbReference type="EMBL" id="CAJNOV010000003">
    <property type="protein sequence ID" value="CAF0952481.1"/>
    <property type="molecule type" value="Genomic_DNA"/>
</dbReference>
<dbReference type="Proteomes" id="UP000663834">
    <property type="component" value="Unassembled WGS sequence"/>
</dbReference>
<dbReference type="GO" id="GO:0061630">
    <property type="term" value="F:ubiquitin protein ligase activity"/>
    <property type="evidence" value="ECO:0007669"/>
    <property type="project" value="UniProtKB-EC"/>
</dbReference>
<dbReference type="InterPro" id="IPR001841">
    <property type="entry name" value="Znf_RING"/>
</dbReference>
<keyword evidence="7" id="KW-0833">Ubl conjugation pathway</keyword>
<evidence type="ECO:0000256" key="8">
    <source>
        <dbReference type="ARBA" id="ARBA00022833"/>
    </source>
</evidence>
<dbReference type="InterPro" id="IPR044066">
    <property type="entry name" value="TRIAD_supradom"/>
</dbReference>
<dbReference type="EMBL" id="CAJNRE010018559">
    <property type="protein sequence ID" value="CAF2169140.1"/>
    <property type="molecule type" value="Genomic_DNA"/>
</dbReference>
<dbReference type="Gene3D" id="3.30.40.10">
    <property type="entry name" value="Zinc/RING finger domain, C3HC4 (zinc finger)"/>
    <property type="match status" value="1"/>
</dbReference>
<dbReference type="CDD" id="cd20335">
    <property type="entry name" value="BRcat_RBR"/>
    <property type="match status" value="1"/>
</dbReference>
<keyword evidence="4" id="KW-0479">Metal-binding</keyword>
<comment type="catalytic activity">
    <reaction evidence="1">
        <text>[E2 ubiquitin-conjugating enzyme]-S-ubiquitinyl-L-cysteine + [acceptor protein]-L-lysine = [E2 ubiquitin-conjugating enzyme]-L-cysteine + [acceptor protein]-N(6)-ubiquitinyl-L-lysine.</text>
        <dbReference type="EC" id="2.3.2.31"/>
    </reaction>
</comment>
<dbReference type="EMBL" id="CAJOBH010016721">
    <property type="protein sequence ID" value="CAF4195123.1"/>
    <property type="molecule type" value="Genomic_DNA"/>
</dbReference>
<name>A0A814D2K3_9BILA</name>
<evidence type="ECO:0000256" key="7">
    <source>
        <dbReference type="ARBA" id="ARBA00022786"/>
    </source>
</evidence>
<comment type="caution">
    <text evidence="14">The sequence shown here is derived from an EMBL/GenBank/DDBJ whole genome shotgun (WGS) entry which is preliminary data.</text>
</comment>
<evidence type="ECO:0000313" key="19">
    <source>
        <dbReference type="EMBL" id="CAF4623731.1"/>
    </source>
</evidence>
<dbReference type="Proteomes" id="UP000663855">
    <property type="component" value="Unassembled WGS sequence"/>
</dbReference>
<dbReference type="AlphaFoldDB" id="A0A814D2K3"/>
<evidence type="ECO:0000313" key="14">
    <source>
        <dbReference type="EMBL" id="CAF0952481.1"/>
    </source>
</evidence>
<gene>
    <name evidence="17" type="ORF">BYL167_LOCUS23411</name>
    <name evidence="14" type="ORF">CJN711_LOCUS17</name>
    <name evidence="19" type="ORF">GIL414_LOCUS39892</name>
    <name evidence="15" type="ORF">KQP761_LOCUS30477</name>
    <name evidence="16" type="ORF">MBJ925_LOCUS33717</name>
    <name evidence="18" type="ORF">SMN809_LOCUS26979</name>
</gene>
<dbReference type="Pfam" id="PF13445">
    <property type="entry name" value="zf-RING_UBOX"/>
    <property type="match status" value="1"/>
</dbReference>
<dbReference type="EMBL" id="CAJOBJ010109286">
    <property type="protein sequence ID" value="CAF4623731.1"/>
    <property type="molecule type" value="Genomic_DNA"/>
</dbReference>
<accession>A0A814D2K3</accession>
<evidence type="ECO:0000259" key="12">
    <source>
        <dbReference type="PROSITE" id="PS50908"/>
    </source>
</evidence>
<dbReference type="InterPro" id="IPR017907">
    <property type="entry name" value="Znf_RING_CS"/>
</dbReference>
<organism evidence="14 20">
    <name type="scientific">Rotaria magnacalcarata</name>
    <dbReference type="NCBI Taxonomy" id="392030"/>
    <lineage>
        <taxon>Eukaryota</taxon>
        <taxon>Metazoa</taxon>
        <taxon>Spiralia</taxon>
        <taxon>Gnathifera</taxon>
        <taxon>Rotifera</taxon>
        <taxon>Eurotatoria</taxon>
        <taxon>Bdelloidea</taxon>
        <taxon>Philodinida</taxon>
        <taxon>Philodinidae</taxon>
        <taxon>Rotaria</taxon>
    </lineage>
</organism>
<evidence type="ECO:0000259" key="13">
    <source>
        <dbReference type="PROSITE" id="PS51873"/>
    </source>
</evidence>
<dbReference type="InterPro" id="IPR027370">
    <property type="entry name" value="Znf-RING_euk"/>
</dbReference>
<evidence type="ECO:0000313" key="20">
    <source>
        <dbReference type="Proteomes" id="UP000663855"/>
    </source>
</evidence>
<keyword evidence="6 9" id="KW-0863">Zinc-finger</keyword>
<evidence type="ECO:0000313" key="16">
    <source>
        <dbReference type="EMBL" id="CAF2169140.1"/>
    </source>
</evidence>
<feature type="domain" description="RWD" evidence="12">
    <location>
        <begin position="10"/>
        <end position="131"/>
    </location>
</feature>
<dbReference type="PROSITE" id="PS50908">
    <property type="entry name" value="RWD"/>
    <property type="match status" value="1"/>
</dbReference>
<evidence type="ECO:0000313" key="18">
    <source>
        <dbReference type="EMBL" id="CAF4321568.1"/>
    </source>
</evidence>
<dbReference type="Proteomes" id="UP000681967">
    <property type="component" value="Unassembled WGS sequence"/>
</dbReference>
<evidence type="ECO:0000256" key="2">
    <source>
        <dbReference type="ARBA" id="ARBA00012251"/>
    </source>
</evidence>
<dbReference type="CDD" id="cd20336">
    <property type="entry name" value="Rcat_RBR"/>
    <property type="match status" value="1"/>
</dbReference>
<dbReference type="PROSITE" id="PS00518">
    <property type="entry name" value="ZF_RING_1"/>
    <property type="match status" value="1"/>
</dbReference>
<evidence type="ECO:0000256" key="4">
    <source>
        <dbReference type="ARBA" id="ARBA00022723"/>
    </source>
</evidence>
<dbReference type="InterPro" id="IPR006575">
    <property type="entry name" value="RWD_dom"/>
</dbReference>
<dbReference type="Proteomes" id="UP000681720">
    <property type="component" value="Unassembled WGS sequence"/>
</dbReference>
<dbReference type="Gene3D" id="1.20.120.1750">
    <property type="match status" value="1"/>
</dbReference>
<dbReference type="SMART" id="SM00591">
    <property type="entry name" value="RWD"/>
    <property type="match status" value="1"/>
</dbReference>
<dbReference type="EMBL" id="CAJOBI010040404">
    <property type="protein sequence ID" value="CAF4321568.1"/>
    <property type="molecule type" value="Genomic_DNA"/>
</dbReference>
<evidence type="ECO:0000259" key="11">
    <source>
        <dbReference type="PROSITE" id="PS50089"/>
    </source>
</evidence>